<feature type="domain" description="Ubiquitin-like" evidence="1">
    <location>
        <begin position="23"/>
        <end position="94"/>
    </location>
</feature>
<dbReference type="EMBL" id="JBFOLJ010000013">
    <property type="protein sequence ID" value="KAL2482137.1"/>
    <property type="molecule type" value="Genomic_DNA"/>
</dbReference>
<evidence type="ECO:0000313" key="3">
    <source>
        <dbReference type="Proteomes" id="UP001604277"/>
    </source>
</evidence>
<gene>
    <name evidence="2" type="ORF">Fot_43581</name>
</gene>
<reference evidence="3" key="1">
    <citation type="submission" date="2024-07" db="EMBL/GenBank/DDBJ databases">
        <title>Two chromosome-level genome assemblies of Korean endemic species Abeliophyllum distichum and Forsythia ovata (Oleaceae).</title>
        <authorList>
            <person name="Jang H."/>
        </authorList>
    </citation>
    <scope>NUCLEOTIDE SEQUENCE [LARGE SCALE GENOMIC DNA]</scope>
</reference>
<evidence type="ECO:0000313" key="2">
    <source>
        <dbReference type="EMBL" id="KAL2482137.1"/>
    </source>
</evidence>
<dbReference type="PROSITE" id="PS50053">
    <property type="entry name" value="UBIQUITIN_2"/>
    <property type="match status" value="1"/>
</dbReference>
<protein>
    <submittedName>
        <fullName evidence="2">Ubiquitin-like domain-containing CTD phosphatase</fullName>
    </submittedName>
</protein>
<evidence type="ECO:0000259" key="1">
    <source>
        <dbReference type="PROSITE" id="PS50053"/>
    </source>
</evidence>
<proteinExistence type="predicted"/>
<dbReference type="Gene3D" id="3.10.20.90">
    <property type="entry name" value="Phosphatidylinositol 3-kinase Catalytic Subunit, Chain A, domain 1"/>
    <property type="match status" value="1"/>
</dbReference>
<dbReference type="PANTHER" id="PTHR48493">
    <property type="entry name" value="UBIQUITIN-LIKE DOMAIN-CONTAINING CTD PHOSPHATASE 1"/>
    <property type="match status" value="1"/>
</dbReference>
<accession>A0ABD1R268</accession>
<comment type="caution">
    <text evidence="2">The sequence shown here is derived from an EMBL/GenBank/DDBJ whole genome shotgun (WGS) entry which is preliminary data.</text>
</comment>
<dbReference type="InterPro" id="IPR051658">
    <property type="entry name" value="UBLCP1"/>
</dbReference>
<organism evidence="2 3">
    <name type="scientific">Forsythia ovata</name>
    <dbReference type="NCBI Taxonomy" id="205694"/>
    <lineage>
        <taxon>Eukaryota</taxon>
        <taxon>Viridiplantae</taxon>
        <taxon>Streptophyta</taxon>
        <taxon>Embryophyta</taxon>
        <taxon>Tracheophyta</taxon>
        <taxon>Spermatophyta</taxon>
        <taxon>Magnoliopsida</taxon>
        <taxon>eudicotyledons</taxon>
        <taxon>Gunneridae</taxon>
        <taxon>Pentapetalae</taxon>
        <taxon>asterids</taxon>
        <taxon>lamiids</taxon>
        <taxon>Lamiales</taxon>
        <taxon>Oleaceae</taxon>
        <taxon>Forsythieae</taxon>
        <taxon>Forsythia</taxon>
    </lineage>
</organism>
<dbReference type="SUPFAM" id="SSF54236">
    <property type="entry name" value="Ubiquitin-like"/>
    <property type="match status" value="1"/>
</dbReference>
<sequence length="118" mass="13347">MASESSSSAAAVPETSSVMEEELTLMIKWSSKEYIVRVYRDDTVGELKWRICEASNVLPKRQKLLYPKVSSKLSDDSIILSQFLLKASLKMTMIGIIKDEIIVDQVDSPEIIDDFELM</sequence>
<dbReference type="Proteomes" id="UP001604277">
    <property type="component" value="Unassembled WGS sequence"/>
</dbReference>
<dbReference type="InterPro" id="IPR000626">
    <property type="entry name" value="Ubiquitin-like_dom"/>
</dbReference>
<dbReference type="InterPro" id="IPR029071">
    <property type="entry name" value="Ubiquitin-like_domsf"/>
</dbReference>
<keyword evidence="3" id="KW-1185">Reference proteome</keyword>
<name>A0ABD1R268_9LAMI</name>
<dbReference type="Pfam" id="PF00240">
    <property type="entry name" value="ubiquitin"/>
    <property type="match status" value="1"/>
</dbReference>
<dbReference type="AlphaFoldDB" id="A0ABD1R268"/>
<dbReference type="PANTHER" id="PTHR48493:SF1">
    <property type="entry name" value="UBIQUITIN-LIKE DOMAIN-CONTAINING CTD PHOSPHATASE 1"/>
    <property type="match status" value="1"/>
</dbReference>